<dbReference type="AlphaFoldDB" id="A0A9P6VP56"/>
<evidence type="ECO:0000256" key="3">
    <source>
        <dbReference type="SAM" id="MobiDB-lite"/>
    </source>
</evidence>
<dbReference type="InterPro" id="IPR001138">
    <property type="entry name" value="Zn2Cys6_DnaBD"/>
</dbReference>
<feature type="domain" description="Zn(2)-C6 fungal-type" evidence="4">
    <location>
        <begin position="6"/>
        <end position="34"/>
    </location>
</feature>
<dbReference type="InterPro" id="IPR036864">
    <property type="entry name" value="Zn2-C6_fun-type_DNA-bd_sf"/>
</dbReference>
<evidence type="ECO:0000259" key="4">
    <source>
        <dbReference type="PROSITE" id="PS50048"/>
    </source>
</evidence>
<proteinExistence type="predicted"/>
<comment type="caution">
    <text evidence="5">The sequence shown here is derived from an EMBL/GenBank/DDBJ whole genome shotgun (WGS) entry which is preliminary data.</text>
</comment>
<dbReference type="GO" id="GO:0045944">
    <property type="term" value="P:positive regulation of transcription by RNA polymerase II"/>
    <property type="evidence" value="ECO:0007669"/>
    <property type="project" value="TreeGrafter"/>
</dbReference>
<dbReference type="PANTHER" id="PTHR37534:SF26">
    <property type="entry name" value="TRANSCRIPTION FACTOR, PUTATIVE-RELATED"/>
    <property type="match status" value="1"/>
</dbReference>
<comment type="subcellular location">
    <subcellularLocation>
        <location evidence="1">Nucleus</location>
    </subcellularLocation>
</comment>
<dbReference type="PROSITE" id="PS00463">
    <property type="entry name" value="ZN2_CY6_FUNGAL_1"/>
    <property type="match status" value="1"/>
</dbReference>
<feature type="region of interest" description="Disordered" evidence="3">
    <location>
        <begin position="66"/>
        <end position="93"/>
    </location>
</feature>
<dbReference type="Gene3D" id="4.10.240.10">
    <property type="entry name" value="Zn(2)-C6 fungal-type DNA-binding domain"/>
    <property type="match status" value="1"/>
</dbReference>
<dbReference type="PANTHER" id="PTHR37534">
    <property type="entry name" value="TRANSCRIPTIONAL ACTIVATOR PROTEIN UGA3"/>
    <property type="match status" value="1"/>
</dbReference>
<dbReference type="Pfam" id="PF00172">
    <property type="entry name" value="Zn_clus"/>
    <property type="match status" value="1"/>
</dbReference>
<dbReference type="GO" id="GO:0000981">
    <property type="term" value="F:DNA-binding transcription factor activity, RNA polymerase II-specific"/>
    <property type="evidence" value="ECO:0007669"/>
    <property type="project" value="InterPro"/>
</dbReference>
<dbReference type="Pfam" id="PF11951">
    <property type="entry name" value="Fungal_trans_2"/>
    <property type="match status" value="1"/>
</dbReference>
<gene>
    <name evidence="5" type="ORF">D0Z07_0922</name>
</gene>
<organism evidence="5 6">
    <name type="scientific">Hyphodiscus hymeniophilus</name>
    <dbReference type="NCBI Taxonomy" id="353542"/>
    <lineage>
        <taxon>Eukaryota</taxon>
        <taxon>Fungi</taxon>
        <taxon>Dikarya</taxon>
        <taxon>Ascomycota</taxon>
        <taxon>Pezizomycotina</taxon>
        <taxon>Leotiomycetes</taxon>
        <taxon>Helotiales</taxon>
        <taxon>Hyphodiscaceae</taxon>
        <taxon>Hyphodiscus</taxon>
    </lineage>
</organism>
<dbReference type="GO" id="GO:0008270">
    <property type="term" value="F:zinc ion binding"/>
    <property type="evidence" value="ECO:0007669"/>
    <property type="project" value="InterPro"/>
</dbReference>
<sequence>MPTVQGCLTCRLRRKKCSGEHPVCSRCTQLNVTCLGYGAKPLWMDGGLREKEGLEKIRKKVKLTTDGQRRSRALQGMRKGVQKTPSKDLDSGAIVREQGEPRPDLDQALTSPLLSQTLPNGSISDSQPLLPWVHDPQLESFLLMHYLDFVFPAQFPFYSPDASQGGRGWYLGLLMRSKPLYNAALTLAAYHHRKTSCCKDFHGGGRDGFEGFYSSALNGLRDRVGKLSKKKLREGLKDSIEVLACVVQLIMFDVARGGFEDWQAHLRATPDIHPFLETYCTDSSMRTISRSSRGDIPDLRDLSFIDHAAMEFFSSVILHLDILACASTGKGPQYADICAAALGDGDSKVRLDRIMGCENWIMVLIREIAVLGHSTRKNRQLRNGLSMSEMEAAKVIERRLDSGLEQLSGIRSLENGTGRDCDLAVRKITEVYTHGAKLYLQVVVSGPCPQLRESISGVSSTLAALRALPEPNLLRKTVWPFCIAGCMARVEHRQEFRELASAVDINPSVFGSSWKALEVMENCWRLRDEGGSVDWLGAMDDLGYRVLLV</sequence>
<dbReference type="SMART" id="SM00066">
    <property type="entry name" value="GAL4"/>
    <property type="match status" value="1"/>
</dbReference>
<evidence type="ECO:0000313" key="6">
    <source>
        <dbReference type="Proteomes" id="UP000785200"/>
    </source>
</evidence>
<dbReference type="InterPro" id="IPR021858">
    <property type="entry name" value="Fun_TF"/>
</dbReference>
<name>A0A9P6VP56_9HELO</name>
<dbReference type="OrthoDB" id="5213892at2759"/>
<accession>A0A9P6VP56</accession>
<dbReference type="EMBL" id="VNKQ01000003">
    <property type="protein sequence ID" value="KAG0652011.1"/>
    <property type="molecule type" value="Genomic_DNA"/>
</dbReference>
<protein>
    <submittedName>
        <fullName evidence="5">Pestheic acid cluster transcriptional regulator 3</fullName>
    </submittedName>
</protein>
<evidence type="ECO:0000313" key="5">
    <source>
        <dbReference type="EMBL" id="KAG0652011.1"/>
    </source>
</evidence>
<dbReference type="GO" id="GO:0000976">
    <property type="term" value="F:transcription cis-regulatory region binding"/>
    <property type="evidence" value="ECO:0007669"/>
    <property type="project" value="TreeGrafter"/>
</dbReference>
<dbReference type="GO" id="GO:0005634">
    <property type="term" value="C:nucleus"/>
    <property type="evidence" value="ECO:0007669"/>
    <property type="project" value="UniProtKB-SubCell"/>
</dbReference>
<keyword evidence="2" id="KW-0539">Nucleus</keyword>
<dbReference type="Proteomes" id="UP000785200">
    <property type="component" value="Unassembled WGS sequence"/>
</dbReference>
<dbReference type="SUPFAM" id="SSF57701">
    <property type="entry name" value="Zn2/Cys6 DNA-binding domain"/>
    <property type="match status" value="1"/>
</dbReference>
<evidence type="ECO:0000256" key="1">
    <source>
        <dbReference type="ARBA" id="ARBA00004123"/>
    </source>
</evidence>
<evidence type="ECO:0000256" key="2">
    <source>
        <dbReference type="ARBA" id="ARBA00023242"/>
    </source>
</evidence>
<dbReference type="CDD" id="cd00067">
    <property type="entry name" value="GAL4"/>
    <property type="match status" value="1"/>
</dbReference>
<keyword evidence="6" id="KW-1185">Reference proteome</keyword>
<dbReference type="PROSITE" id="PS50048">
    <property type="entry name" value="ZN2_CY6_FUNGAL_2"/>
    <property type="match status" value="1"/>
</dbReference>
<reference evidence="5" key="1">
    <citation type="submission" date="2019-07" db="EMBL/GenBank/DDBJ databases">
        <title>Hyphodiscus hymeniophilus genome sequencing and assembly.</title>
        <authorList>
            <person name="Kramer G."/>
            <person name="Nodwell J."/>
        </authorList>
    </citation>
    <scope>NUCLEOTIDE SEQUENCE</scope>
    <source>
        <strain evidence="5">ATCC 34498</strain>
    </source>
</reference>